<evidence type="ECO:0000313" key="2">
    <source>
        <dbReference type="Proteomes" id="UP000017836"/>
    </source>
</evidence>
<name>U5D1W8_AMBTC</name>
<sequence>MDNAPPPGQCTTTGTQRRWAMGAAHSGRQTDTLYRTCVYCRHLLVPFVCASRAADAATFCPSASFSLSYQIESLAFASCSVV</sequence>
<evidence type="ECO:0000313" key="1">
    <source>
        <dbReference type="EMBL" id="ERN16424.1"/>
    </source>
</evidence>
<dbReference type="EMBL" id="KI392446">
    <property type="protein sequence ID" value="ERN16424.1"/>
    <property type="molecule type" value="Genomic_DNA"/>
</dbReference>
<dbReference type="AlphaFoldDB" id="U5D1W8"/>
<organism evidence="1 2">
    <name type="scientific">Amborella trichopoda</name>
    <dbReference type="NCBI Taxonomy" id="13333"/>
    <lineage>
        <taxon>Eukaryota</taxon>
        <taxon>Viridiplantae</taxon>
        <taxon>Streptophyta</taxon>
        <taxon>Embryophyta</taxon>
        <taxon>Tracheophyta</taxon>
        <taxon>Spermatophyta</taxon>
        <taxon>Magnoliopsida</taxon>
        <taxon>Amborellales</taxon>
        <taxon>Amborellaceae</taxon>
        <taxon>Amborella</taxon>
    </lineage>
</organism>
<protein>
    <submittedName>
        <fullName evidence="1">Uncharacterized protein</fullName>
    </submittedName>
</protein>
<dbReference type="Proteomes" id="UP000017836">
    <property type="component" value="Unassembled WGS sequence"/>
</dbReference>
<proteinExistence type="predicted"/>
<dbReference type="Gramene" id="ERN16424">
    <property type="protein sequence ID" value="ERN16424"/>
    <property type="gene ID" value="AMTR_s00052p00158710"/>
</dbReference>
<keyword evidence="2" id="KW-1185">Reference proteome</keyword>
<gene>
    <name evidence="1" type="ORF">AMTR_s00052p00158710</name>
</gene>
<accession>U5D1W8</accession>
<dbReference type="HOGENOM" id="CLU_2561346_0_0_1"/>
<reference evidence="2" key="1">
    <citation type="journal article" date="2013" name="Science">
        <title>The Amborella genome and the evolution of flowering plants.</title>
        <authorList>
            <consortium name="Amborella Genome Project"/>
        </authorList>
    </citation>
    <scope>NUCLEOTIDE SEQUENCE [LARGE SCALE GENOMIC DNA]</scope>
</reference>